<reference evidence="2 3" key="1">
    <citation type="submission" date="2019-04" db="EMBL/GenBank/DDBJ databases">
        <title>Sphingobacterium olei sp. nov., isolated from oil-contaminated soil.</title>
        <authorList>
            <person name="Liu B."/>
        </authorList>
    </citation>
    <scope>NUCLEOTIDE SEQUENCE [LARGE SCALE GENOMIC DNA]</scope>
    <source>
        <strain evidence="2 3">Y3L14</strain>
    </source>
</reference>
<dbReference type="AlphaFoldDB" id="A0A4U0HDR0"/>
<keyword evidence="1" id="KW-0812">Transmembrane</keyword>
<organism evidence="2 3">
    <name type="scientific">Sphingobacterium alkalisoli</name>
    <dbReference type="NCBI Taxonomy" id="1874115"/>
    <lineage>
        <taxon>Bacteria</taxon>
        <taxon>Pseudomonadati</taxon>
        <taxon>Bacteroidota</taxon>
        <taxon>Sphingobacteriia</taxon>
        <taxon>Sphingobacteriales</taxon>
        <taxon>Sphingobacteriaceae</taxon>
        <taxon>Sphingobacterium</taxon>
    </lineage>
</organism>
<dbReference type="InterPro" id="IPR032820">
    <property type="entry name" value="ATPase_put"/>
</dbReference>
<protein>
    <submittedName>
        <fullName evidence="2">AtpZ/AtpI family protein</fullName>
    </submittedName>
</protein>
<accession>A0A4U0HDR0</accession>
<keyword evidence="1" id="KW-1133">Transmembrane helix</keyword>
<keyword evidence="1" id="KW-0472">Membrane</keyword>
<dbReference type="EMBL" id="SUKA01000001">
    <property type="protein sequence ID" value="TJY68802.1"/>
    <property type="molecule type" value="Genomic_DNA"/>
</dbReference>
<dbReference type="Proteomes" id="UP000309872">
    <property type="component" value="Unassembled WGS sequence"/>
</dbReference>
<sequence>MPVQMGVTIYAFYWLGTWLDDRYEVGGAWWMKGLTMLGVIISLYQFIRQVNYINKHE</sequence>
<evidence type="ECO:0000256" key="1">
    <source>
        <dbReference type="SAM" id="Phobius"/>
    </source>
</evidence>
<comment type="caution">
    <text evidence="2">The sequence shown here is derived from an EMBL/GenBank/DDBJ whole genome shotgun (WGS) entry which is preliminary data.</text>
</comment>
<evidence type="ECO:0000313" key="3">
    <source>
        <dbReference type="Proteomes" id="UP000309872"/>
    </source>
</evidence>
<evidence type="ECO:0000313" key="2">
    <source>
        <dbReference type="EMBL" id="TJY68802.1"/>
    </source>
</evidence>
<name>A0A4U0HDR0_9SPHI</name>
<dbReference type="Pfam" id="PF09527">
    <property type="entry name" value="ATPase_gene1"/>
    <property type="match status" value="1"/>
</dbReference>
<keyword evidence="3" id="KW-1185">Reference proteome</keyword>
<proteinExistence type="predicted"/>
<gene>
    <name evidence="2" type="ORF">FAZ19_05515</name>
</gene>
<feature type="transmembrane region" description="Helical" evidence="1">
    <location>
        <begin position="28"/>
        <end position="47"/>
    </location>
</feature>
<dbReference type="OrthoDB" id="9798708at2"/>